<dbReference type="Proteomes" id="UP000797356">
    <property type="component" value="Chromosome 4"/>
</dbReference>
<evidence type="ECO:0000313" key="3">
    <source>
        <dbReference type="Proteomes" id="UP000797356"/>
    </source>
</evidence>
<reference evidence="2" key="2">
    <citation type="submission" date="2019-07" db="EMBL/GenBank/DDBJ databases">
        <authorList>
            <person name="Yang Y."/>
            <person name="Bocs S."/>
            <person name="Baudouin L."/>
        </authorList>
    </citation>
    <scope>NUCLEOTIDE SEQUENCE</scope>
    <source>
        <tissue evidence="2">Spear leaf of Hainan Tall coconut</tissue>
    </source>
</reference>
<protein>
    <submittedName>
        <fullName evidence="2">Uncharacterized protein</fullName>
    </submittedName>
</protein>
<name>A0A8K0I7R8_COCNU</name>
<accession>A0A8K0I7R8</accession>
<evidence type="ECO:0000313" key="2">
    <source>
        <dbReference type="EMBL" id="KAG1339189.1"/>
    </source>
</evidence>
<reference evidence="2" key="1">
    <citation type="journal article" date="2017" name="Gigascience">
        <title>The genome draft of coconut (Cocos nucifera).</title>
        <authorList>
            <person name="Xiao Y."/>
            <person name="Xu P."/>
            <person name="Fan H."/>
            <person name="Baudouin L."/>
            <person name="Xia W."/>
            <person name="Bocs S."/>
            <person name="Xu J."/>
            <person name="Li Q."/>
            <person name="Guo A."/>
            <person name="Zhou L."/>
            <person name="Li J."/>
            <person name="Wu Y."/>
            <person name="Ma Z."/>
            <person name="Armero A."/>
            <person name="Issali A.E."/>
            <person name="Liu N."/>
            <person name="Peng M."/>
            <person name="Yang Y."/>
        </authorList>
    </citation>
    <scope>NUCLEOTIDE SEQUENCE</scope>
    <source>
        <tissue evidence="2">Spear leaf of Hainan Tall coconut</tissue>
    </source>
</reference>
<feature type="region of interest" description="Disordered" evidence="1">
    <location>
        <begin position="131"/>
        <end position="163"/>
    </location>
</feature>
<dbReference type="AlphaFoldDB" id="A0A8K0I7R8"/>
<proteinExistence type="predicted"/>
<organism evidence="2 3">
    <name type="scientific">Cocos nucifera</name>
    <name type="common">Coconut palm</name>
    <dbReference type="NCBI Taxonomy" id="13894"/>
    <lineage>
        <taxon>Eukaryota</taxon>
        <taxon>Viridiplantae</taxon>
        <taxon>Streptophyta</taxon>
        <taxon>Embryophyta</taxon>
        <taxon>Tracheophyta</taxon>
        <taxon>Spermatophyta</taxon>
        <taxon>Magnoliopsida</taxon>
        <taxon>Liliopsida</taxon>
        <taxon>Arecaceae</taxon>
        <taxon>Arecoideae</taxon>
        <taxon>Cocoseae</taxon>
        <taxon>Attaleinae</taxon>
        <taxon>Cocos</taxon>
    </lineage>
</organism>
<keyword evidence="3" id="KW-1185">Reference proteome</keyword>
<comment type="caution">
    <text evidence="2">The sequence shown here is derived from an EMBL/GenBank/DDBJ whole genome shotgun (WGS) entry which is preliminary data.</text>
</comment>
<dbReference type="EMBL" id="CM017875">
    <property type="protein sequence ID" value="KAG1339189.1"/>
    <property type="molecule type" value="Genomic_DNA"/>
</dbReference>
<gene>
    <name evidence="2" type="ORF">COCNU_04G014950</name>
</gene>
<sequence>MLEITFAKWQLPDRTFLSADPTIRTVAGPPGLTVIVQVAWRHDCPEGCSFYFQGFARVHRMLTTGETDHRFLHFTAVPCPHSPRVHIKVDRALGGTAQDDDFESEWHGPCCVPLAGHDDALRYVEIRASGNDEERASEGENAAGAGGGAADNSAAAAAGGGAA</sequence>
<evidence type="ECO:0000256" key="1">
    <source>
        <dbReference type="SAM" id="MobiDB-lite"/>
    </source>
</evidence>